<feature type="domain" description="EamA" evidence="2">
    <location>
        <begin position="152"/>
        <end position="287"/>
    </location>
</feature>
<feature type="transmembrane region" description="Helical" evidence="1">
    <location>
        <begin position="123"/>
        <end position="141"/>
    </location>
</feature>
<dbReference type="EMBL" id="FQXS01000008">
    <property type="protein sequence ID" value="SHH75231.1"/>
    <property type="molecule type" value="Genomic_DNA"/>
</dbReference>
<dbReference type="InterPro" id="IPR037185">
    <property type="entry name" value="EmrE-like"/>
</dbReference>
<dbReference type="SUPFAM" id="SSF103481">
    <property type="entry name" value="Multidrug resistance efflux transporter EmrE"/>
    <property type="match status" value="2"/>
</dbReference>
<protein>
    <submittedName>
        <fullName evidence="3">Threonine/homoserine efflux transporter RhtA</fullName>
    </submittedName>
</protein>
<feature type="transmembrane region" description="Helical" evidence="1">
    <location>
        <begin position="153"/>
        <end position="171"/>
    </location>
</feature>
<feature type="transmembrane region" description="Helical" evidence="1">
    <location>
        <begin position="246"/>
        <end position="268"/>
    </location>
</feature>
<sequence length="302" mass="32994">MPGKDNRRNPVTMILAGAVCISFSGIWVNLSGTAPTLSAFYRVFFGSLFLAIACLLRDEFERPSRKTLLLTVLCGLCFAVNLSCWHASIFFIGPGLATIISNFQVFVMALVSLVVFGEKIRPIFFVSLPLAFLGLFQIIGFDWSSLPENYRTGVYLGLATALLYSAFLLILRKIQQVQRSLSFFFSLLLVSLSASFFLGAATWLTGNSFRVSGLIPIGSLLCLGLFSQTIGWSCIANSLPRVSPAVTGLVLLLQPALAFIWDVLFFARPTSADQWLGVGVTLAAIYLGMTAARAPRYGKRSR</sequence>
<feature type="transmembrane region" description="Helical" evidence="1">
    <location>
        <begin position="99"/>
        <end position="116"/>
    </location>
</feature>
<dbReference type="STRING" id="1121409.SAMN02745124_01733"/>
<proteinExistence type="predicted"/>
<evidence type="ECO:0000313" key="4">
    <source>
        <dbReference type="Proteomes" id="UP000184139"/>
    </source>
</evidence>
<dbReference type="RefSeq" id="WP_073375196.1">
    <property type="nucleotide sequence ID" value="NZ_FQXS01000008.1"/>
</dbReference>
<accession>A0A1M5VJ25</accession>
<reference evidence="3 4" key="1">
    <citation type="submission" date="2016-11" db="EMBL/GenBank/DDBJ databases">
        <authorList>
            <person name="Jaros S."/>
            <person name="Januszkiewicz K."/>
            <person name="Wedrychowicz H."/>
        </authorList>
    </citation>
    <scope>NUCLEOTIDE SEQUENCE [LARGE SCALE GENOMIC DNA]</scope>
    <source>
        <strain evidence="3 4">DSM 9705</strain>
    </source>
</reference>
<feature type="domain" description="EamA" evidence="2">
    <location>
        <begin position="12"/>
        <end position="138"/>
    </location>
</feature>
<gene>
    <name evidence="3" type="ORF">SAMN02745124_01733</name>
</gene>
<dbReference type="Proteomes" id="UP000184139">
    <property type="component" value="Unassembled WGS sequence"/>
</dbReference>
<feature type="transmembrane region" description="Helical" evidence="1">
    <location>
        <begin position="211"/>
        <end position="234"/>
    </location>
</feature>
<keyword evidence="4" id="KW-1185">Reference proteome</keyword>
<feature type="transmembrane region" description="Helical" evidence="1">
    <location>
        <begin position="68"/>
        <end position="93"/>
    </location>
</feature>
<feature type="transmembrane region" description="Helical" evidence="1">
    <location>
        <begin position="274"/>
        <end position="292"/>
    </location>
</feature>
<dbReference type="Pfam" id="PF00892">
    <property type="entry name" value="EamA"/>
    <property type="match status" value="2"/>
</dbReference>
<name>A0A1M5VJ25_9BACT</name>
<keyword evidence="1" id="KW-1133">Transmembrane helix</keyword>
<dbReference type="PANTHER" id="PTHR22911:SF102">
    <property type="entry name" value="MEMBRANE PROTEIN"/>
    <property type="match status" value="1"/>
</dbReference>
<dbReference type="GO" id="GO:0016020">
    <property type="term" value="C:membrane"/>
    <property type="evidence" value="ECO:0007669"/>
    <property type="project" value="InterPro"/>
</dbReference>
<dbReference type="PANTHER" id="PTHR22911">
    <property type="entry name" value="ACYL-MALONYL CONDENSING ENZYME-RELATED"/>
    <property type="match status" value="1"/>
</dbReference>
<dbReference type="AlphaFoldDB" id="A0A1M5VJ25"/>
<evidence type="ECO:0000313" key="3">
    <source>
        <dbReference type="EMBL" id="SHH75231.1"/>
    </source>
</evidence>
<dbReference type="InterPro" id="IPR000620">
    <property type="entry name" value="EamA_dom"/>
</dbReference>
<evidence type="ECO:0000259" key="2">
    <source>
        <dbReference type="Pfam" id="PF00892"/>
    </source>
</evidence>
<feature type="transmembrane region" description="Helical" evidence="1">
    <location>
        <begin position="36"/>
        <end position="56"/>
    </location>
</feature>
<keyword evidence="1" id="KW-0812">Transmembrane</keyword>
<keyword evidence="1" id="KW-0472">Membrane</keyword>
<organism evidence="3 4">
    <name type="scientific">Desulfofustis glycolicus DSM 9705</name>
    <dbReference type="NCBI Taxonomy" id="1121409"/>
    <lineage>
        <taxon>Bacteria</taxon>
        <taxon>Pseudomonadati</taxon>
        <taxon>Thermodesulfobacteriota</taxon>
        <taxon>Desulfobulbia</taxon>
        <taxon>Desulfobulbales</taxon>
        <taxon>Desulfocapsaceae</taxon>
        <taxon>Desulfofustis</taxon>
    </lineage>
</organism>
<evidence type="ECO:0000256" key="1">
    <source>
        <dbReference type="SAM" id="Phobius"/>
    </source>
</evidence>
<feature type="transmembrane region" description="Helical" evidence="1">
    <location>
        <begin position="12"/>
        <end position="30"/>
    </location>
</feature>
<feature type="transmembrane region" description="Helical" evidence="1">
    <location>
        <begin position="183"/>
        <end position="205"/>
    </location>
</feature>